<evidence type="ECO:0000256" key="3">
    <source>
        <dbReference type="ARBA" id="ARBA00022679"/>
    </source>
</evidence>
<keyword evidence="3" id="KW-0808">Transferase</keyword>
<evidence type="ECO:0000256" key="4">
    <source>
        <dbReference type="ARBA" id="ARBA00022692"/>
    </source>
</evidence>
<comment type="caution">
    <text evidence="9">The sequence shown here is derived from an EMBL/GenBank/DDBJ whole genome shotgun (WGS) entry which is preliminary data.</text>
</comment>
<comment type="similarity">
    <text evidence="7">Belongs to the glycosyltransferase 87 family.</text>
</comment>
<dbReference type="Pfam" id="PF09594">
    <property type="entry name" value="GT87"/>
    <property type="match status" value="1"/>
</dbReference>
<dbReference type="InterPro" id="IPR018584">
    <property type="entry name" value="GT87"/>
</dbReference>
<keyword evidence="6 8" id="KW-0472">Membrane</keyword>
<sequence>MGLQKTGAAVVAASRKEIGTNRITLYAITSLTIQWVVIAVWGGRYYLFNQTDAPMLGWDFVVFWSAARVALEHGAALVFSPELMAAMETSIPGVKGLAAWPYPPTFLLAILPAGLLSFTGAFAVFSAAGLTVYALALKGAAQGLDRLHFLFAAGFTGVGVALAAGQNTLFTAAAAAGALGFLASSPILAGACVATLAIKPQLAVLFPLMLASGRQWKALAASAIWALAFAATATAAFGTEAWTAFAAYLPTFNQIFVEHGDSHWMAMPTVFAAARQSRLSVASAYVAQALIAVPAVISTAYLWLREARFELRASALIVCTLLVQPYLMYYDLAWLALSITFLMRDMKVAELKRIEWVVLVAAWLLPIQAFLSVVFDFPCQLAPIVMIALLAVVVRRQFAIRQRPC</sequence>
<dbReference type="GO" id="GO:0005886">
    <property type="term" value="C:plasma membrane"/>
    <property type="evidence" value="ECO:0007669"/>
    <property type="project" value="UniProtKB-SubCell"/>
</dbReference>
<feature type="transmembrane region" description="Helical" evidence="8">
    <location>
        <begin position="315"/>
        <end position="342"/>
    </location>
</feature>
<name>A0A2T3XUM9_9BURK</name>
<feature type="transmembrane region" description="Helical" evidence="8">
    <location>
        <begin position="381"/>
        <end position="398"/>
    </location>
</feature>
<proteinExistence type="inferred from homology"/>
<evidence type="ECO:0000256" key="7">
    <source>
        <dbReference type="ARBA" id="ARBA00024033"/>
    </source>
</evidence>
<feature type="transmembrane region" description="Helical" evidence="8">
    <location>
        <begin position="23"/>
        <end position="47"/>
    </location>
</feature>
<reference evidence="9 10" key="1">
    <citation type="submission" date="2018-03" db="EMBL/GenBank/DDBJ databases">
        <title>Whole genome analyses suggest that Burkholderia sensu lato contains two further novel genera in the rhizoxinica-symbiotica group Mycetohabitans gen. nov., and Trinickia gen. nov.: implications for the evolution of diazotrophy and nodulation in the Burkholderiaceae.</title>
        <authorList>
            <person name="Estrada De Los Santos P."/>
            <person name="Palmer M."/>
            <person name="Chavez-Ramirez B."/>
            <person name="Steenkamp E.T."/>
            <person name="Hirsch A.M."/>
            <person name="Manyaka P."/>
            <person name="Maluk M."/>
            <person name="Lafos M."/>
            <person name="Crook M."/>
            <person name="Gross E."/>
            <person name="Simon M.F."/>
            <person name="Bueno Dos Reis Junior F."/>
            <person name="Poole P.S."/>
            <person name="Venter S.N."/>
            <person name="James E.K."/>
        </authorList>
    </citation>
    <scope>NUCLEOTIDE SEQUENCE [LARGE SCALE GENOMIC DNA]</scope>
    <source>
        <strain evidence="9 10">JPY-366</strain>
    </source>
</reference>
<evidence type="ECO:0000256" key="5">
    <source>
        <dbReference type="ARBA" id="ARBA00022989"/>
    </source>
</evidence>
<dbReference type="AlphaFoldDB" id="A0A2T3XUM9"/>
<evidence type="ECO:0000256" key="2">
    <source>
        <dbReference type="ARBA" id="ARBA00022475"/>
    </source>
</evidence>
<feature type="transmembrane region" description="Helical" evidence="8">
    <location>
        <begin position="279"/>
        <end position="303"/>
    </location>
</feature>
<evidence type="ECO:0000256" key="1">
    <source>
        <dbReference type="ARBA" id="ARBA00004651"/>
    </source>
</evidence>
<feature type="transmembrane region" description="Helical" evidence="8">
    <location>
        <begin position="170"/>
        <end position="198"/>
    </location>
</feature>
<dbReference type="RefSeq" id="WP_107151303.1">
    <property type="nucleotide sequence ID" value="NZ_PYUC01000006.1"/>
</dbReference>
<keyword evidence="5 8" id="KW-1133">Transmembrane helix</keyword>
<dbReference type="GO" id="GO:0016758">
    <property type="term" value="F:hexosyltransferase activity"/>
    <property type="evidence" value="ECO:0007669"/>
    <property type="project" value="InterPro"/>
</dbReference>
<evidence type="ECO:0000313" key="9">
    <source>
        <dbReference type="EMBL" id="PTB20229.1"/>
    </source>
</evidence>
<accession>A0A2T3XUM9</accession>
<dbReference type="Proteomes" id="UP000240638">
    <property type="component" value="Unassembled WGS sequence"/>
</dbReference>
<gene>
    <name evidence="9" type="ORF">C9I57_14220</name>
</gene>
<feature type="transmembrane region" description="Helical" evidence="8">
    <location>
        <begin position="106"/>
        <end position="135"/>
    </location>
</feature>
<evidence type="ECO:0008006" key="11">
    <source>
        <dbReference type="Google" id="ProtNLM"/>
    </source>
</evidence>
<evidence type="ECO:0000256" key="6">
    <source>
        <dbReference type="ARBA" id="ARBA00023136"/>
    </source>
</evidence>
<keyword evidence="2" id="KW-1003">Cell membrane</keyword>
<evidence type="ECO:0000313" key="10">
    <source>
        <dbReference type="Proteomes" id="UP000240638"/>
    </source>
</evidence>
<feature type="transmembrane region" description="Helical" evidence="8">
    <location>
        <begin position="147"/>
        <end position="164"/>
    </location>
</feature>
<protein>
    <recommendedName>
        <fullName evidence="11">DUF2029 domain-containing protein</fullName>
    </recommendedName>
</protein>
<feature type="transmembrane region" description="Helical" evidence="8">
    <location>
        <begin position="218"/>
        <end position="235"/>
    </location>
</feature>
<dbReference type="EMBL" id="PYUC01000006">
    <property type="protein sequence ID" value="PTB20229.1"/>
    <property type="molecule type" value="Genomic_DNA"/>
</dbReference>
<keyword evidence="4 8" id="KW-0812">Transmembrane</keyword>
<comment type="subcellular location">
    <subcellularLocation>
        <location evidence="1">Cell membrane</location>
        <topology evidence="1">Multi-pass membrane protein</topology>
    </subcellularLocation>
</comment>
<evidence type="ECO:0000256" key="8">
    <source>
        <dbReference type="SAM" id="Phobius"/>
    </source>
</evidence>
<organism evidence="9 10">
    <name type="scientific">Trinickia symbiotica</name>
    <dbReference type="NCBI Taxonomy" id="863227"/>
    <lineage>
        <taxon>Bacteria</taxon>
        <taxon>Pseudomonadati</taxon>
        <taxon>Pseudomonadota</taxon>
        <taxon>Betaproteobacteria</taxon>
        <taxon>Burkholderiales</taxon>
        <taxon>Burkholderiaceae</taxon>
        <taxon>Trinickia</taxon>
    </lineage>
</organism>